<evidence type="ECO:0000313" key="7">
    <source>
        <dbReference type="EMBL" id="CAH3140799.1"/>
    </source>
</evidence>
<comment type="subcellular location">
    <subcellularLocation>
        <location evidence="1">Membrane</location>
        <topology evidence="1">Multi-pass membrane protein</topology>
    </subcellularLocation>
</comment>
<dbReference type="InterPro" id="IPR029673">
    <property type="entry name" value="TMEM179"/>
</dbReference>
<dbReference type="Pfam" id="PF26158">
    <property type="entry name" value="Claudin_TMEM179-179B"/>
    <property type="match status" value="1"/>
</dbReference>
<feature type="transmembrane region" description="Helical" evidence="6">
    <location>
        <begin position="9"/>
        <end position="26"/>
    </location>
</feature>
<dbReference type="PROSITE" id="PS51257">
    <property type="entry name" value="PROKAR_LIPOPROTEIN"/>
    <property type="match status" value="1"/>
</dbReference>
<evidence type="ECO:0000256" key="3">
    <source>
        <dbReference type="ARBA" id="ARBA00022989"/>
    </source>
</evidence>
<keyword evidence="8" id="KW-1185">Reference proteome</keyword>
<comment type="similarity">
    <text evidence="5">Belongs to the TMEM179 family.</text>
</comment>
<evidence type="ECO:0000256" key="6">
    <source>
        <dbReference type="SAM" id="Phobius"/>
    </source>
</evidence>
<evidence type="ECO:0000256" key="4">
    <source>
        <dbReference type="ARBA" id="ARBA00023136"/>
    </source>
</evidence>
<keyword evidence="2 6" id="KW-0812">Transmembrane</keyword>
<evidence type="ECO:0000313" key="8">
    <source>
        <dbReference type="Proteomes" id="UP001159405"/>
    </source>
</evidence>
<evidence type="ECO:0000256" key="2">
    <source>
        <dbReference type="ARBA" id="ARBA00022692"/>
    </source>
</evidence>
<sequence>MDRCQVYENFLYVAALAAACCVLVPVKLNESDTNGNCLLFAELNVLTNTVATGNNIFCSLAFYAYLVNAALAAVLGFLKSCCIVTTERLSAVYFLFASSIVSALVWISCLVCTIFIVIGLTEWCNSVEKNGNVESCKDAENWDWTLFLPTGIDGSKFYTHLFMAEIASIASVLIWFIILILSGRNFKQSLLNVRAAEYYRNEEQMSYMYPPPIQDIPAYEVKSDGGSRFL</sequence>
<protein>
    <submittedName>
        <fullName evidence="7">Uncharacterized protein</fullName>
    </submittedName>
</protein>
<accession>A0ABN8PC59</accession>
<evidence type="ECO:0000256" key="1">
    <source>
        <dbReference type="ARBA" id="ARBA00004141"/>
    </source>
</evidence>
<feature type="transmembrane region" description="Helical" evidence="6">
    <location>
        <begin position="90"/>
        <end position="118"/>
    </location>
</feature>
<organism evidence="7 8">
    <name type="scientific">Porites lobata</name>
    <dbReference type="NCBI Taxonomy" id="104759"/>
    <lineage>
        <taxon>Eukaryota</taxon>
        <taxon>Metazoa</taxon>
        <taxon>Cnidaria</taxon>
        <taxon>Anthozoa</taxon>
        <taxon>Hexacorallia</taxon>
        <taxon>Scleractinia</taxon>
        <taxon>Fungiina</taxon>
        <taxon>Poritidae</taxon>
        <taxon>Porites</taxon>
    </lineage>
</organism>
<feature type="transmembrane region" description="Helical" evidence="6">
    <location>
        <begin position="60"/>
        <end position="78"/>
    </location>
</feature>
<comment type="caution">
    <text evidence="7">The sequence shown here is derived from an EMBL/GenBank/DDBJ whole genome shotgun (WGS) entry which is preliminary data.</text>
</comment>
<dbReference type="PANTHER" id="PTHR31872">
    <property type="entry name" value="TRANSMEMBRANE PROTEIN 179"/>
    <property type="match status" value="1"/>
</dbReference>
<name>A0ABN8PC59_9CNID</name>
<dbReference type="Proteomes" id="UP001159405">
    <property type="component" value="Unassembled WGS sequence"/>
</dbReference>
<dbReference type="InterPro" id="IPR059010">
    <property type="entry name" value="TMEM179-179B"/>
</dbReference>
<dbReference type="PANTHER" id="PTHR31872:SF4">
    <property type="entry name" value="TRANSMEMBRANE PROTEIN 179"/>
    <property type="match status" value="1"/>
</dbReference>
<dbReference type="EMBL" id="CALNXK010000065">
    <property type="protein sequence ID" value="CAH3140799.1"/>
    <property type="molecule type" value="Genomic_DNA"/>
</dbReference>
<feature type="transmembrane region" description="Helical" evidence="6">
    <location>
        <begin position="157"/>
        <end position="181"/>
    </location>
</feature>
<proteinExistence type="inferred from homology"/>
<keyword evidence="3 6" id="KW-1133">Transmembrane helix</keyword>
<evidence type="ECO:0000256" key="5">
    <source>
        <dbReference type="ARBA" id="ARBA00093776"/>
    </source>
</evidence>
<gene>
    <name evidence="7" type="ORF">PLOB_00041391</name>
</gene>
<keyword evidence="4 6" id="KW-0472">Membrane</keyword>
<reference evidence="7 8" key="1">
    <citation type="submission" date="2022-05" db="EMBL/GenBank/DDBJ databases">
        <authorList>
            <consortium name="Genoscope - CEA"/>
            <person name="William W."/>
        </authorList>
    </citation>
    <scope>NUCLEOTIDE SEQUENCE [LARGE SCALE GENOMIC DNA]</scope>
</reference>